<sequence>MAAANEIPCHYFTNDDGSVKVRAIAFDPKTLEEVKKDIEEYKWVEKDFLLASFPKNGTHFMWEIMTMLLRGSAEYIKDPKVACMMDMFPLKKTDAVFPSPRVLNTHYRLDVLPKEFRGRKTVLVVRNPKDTSVSAYHHEKNIHSVLKKDYQELTFSQYLKSFMEDKARFYGRYFDYIEYMWSLKDDPNMLVIFYEDLIMDPVANIQKVNEFMGTQRSPELVEKIASATTFDNMKEGKAVKTEINPKLREQMSRVIQGPSKPEAGELGQRIYRKGKIGDWKNHLTVAENEMFDEFLAKWPLSKEIKFTFV</sequence>
<dbReference type="OrthoDB" id="6341251at2759"/>
<dbReference type="Gene3D" id="3.40.50.300">
    <property type="entry name" value="P-loop containing nucleotide triphosphate hydrolases"/>
    <property type="match status" value="1"/>
</dbReference>
<keyword evidence="2" id="KW-0808">Transferase</keyword>
<evidence type="ECO:0000259" key="3">
    <source>
        <dbReference type="Pfam" id="PF00685"/>
    </source>
</evidence>
<protein>
    <recommendedName>
        <fullName evidence="3">Sulfotransferase domain-containing protein</fullName>
    </recommendedName>
</protein>
<gene>
    <name evidence="4" type="ORF">EB796_018961</name>
</gene>
<accession>A0A7J7J915</accession>
<keyword evidence="5" id="KW-1185">Reference proteome</keyword>
<dbReference type="InterPro" id="IPR027417">
    <property type="entry name" value="P-loop_NTPase"/>
</dbReference>
<evidence type="ECO:0000313" key="4">
    <source>
        <dbReference type="EMBL" id="KAF6022732.1"/>
    </source>
</evidence>
<dbReference type="PANTHER" id="PTHR11783">
    <property type="entry name" value="SULFOTRANSFERASE SULT"/>
    <property type="match status" value="1"/>
</dbReference>
<proteinExistence type="inferred from homology"/>
<evidence type="ECO:0000256" key="2">
    <source>
        <dbReference type="ARBA" id="ARBA00022679"/>
    </source>
</evidence>
<dbReference type="SUPFAM" id="SSF52540">
    <property type="entry name" value="P-loop containing nucleoside triphosphate hydrolases"/>
    <property type="match status" value="1"/>
</dbReference>
<dbReference type="Pfam" id="PF00685">
    <property type="entry name" value="Sulfotransfer_1"/>
    <property type="match status" value="1"/>
</dbReference>
<dbReference type="InterPro" id="IPR000863">
    <property type="entry name" value="Sulfotransferase_dom"/>
</dbReference>
<comment type="caution">
    <text evidence="4">The sequence shown here is derived from an EMBL/GenBank/DDBJ whole genome shotgun (WGS) entry which is preliminary data.</text>
</comment>
<feature type="domain" description="Sulfotransferase" evidence="3">
    <location>
        <begin position="46"/>
        <end position="297"/>
    </location>
</feature>
<comment type="similarity">
    <text evidence="1">Belongs to the sulfotransferase 1 family.</text>
</comment>
<name>A0A7J7J915_BUGNE</name>
<evidence type="ECO:0000256" key="1">
    <source>
        <dbReference type="ARBA" id="ARBA00005771"/>
    </source>
</evidence>
<dbReference type="Proteomes" id="UP000593567">
    <property type="component" value="Unassembled WGS sequence"/>
</dbReference>
<dbReference type="AlphaFoldDB" id="A0A7J7J915"/>
<organism evidence="4 5">
    <name type="scientific">Bugula neritina</name>
    <name type="common">Brown bryozoan</name>
    <name type="synonym">Sertularia neritina</name>
    <dbReference type="NCBI Taxonomy" id="10212"/>
    <lineage>
        <taxon>Eukaryota</taxon>
        <taxon>Metazoa</taxon>
        <taxon>Spiralia</taxon>
        <taxon>Lophotrochozoa</taxon>
        <taxon>Bryozoa</taxon>
        <taxon>Gymnolaemata</taxon>
        <taxon>Cheilostomatida</taxon>
        <taxon>Flustrina</taxon>
        <taxon>Buguloidea</taxon>
        <taxon>Bugulidae</taxon>
        <taxon>Bugula</taxon>
    </lineage>
</organism>
<dbReference type="EMBL" id="VXIV02002812">
    <property type="protein sequence ID" value="KAF6022732.1"/>
    <property type="molecule type" value="Genomic_DNA"/>
</dbReference>
<evidence type="ECO:0000313" key="5">
    <source>
        <dbReference type="Proteomes" id="UP000593567"/>
    </source>
</evidence>
<dbReference type="GO" id="GO:0008146">
    <property type="term" value="F:sulfotransferase activity"/>
    <property type="evidence" value="ECO:0007669"/>
    <property type="project" value="InterPro"/>
</dbReference>
<reference evidence="4" key="1">
    <citation type="submission" date="2020-06" db="EMBL/GenBank/DDBJ databases">
        <title>Draft genome of Bugula neritina, a colonial animal packing powerful symbionts and potential medicines.</title>
        <authorList>
            <person name="Rayko M."/>
        </authorList>
    </citation>
    <scope>NUCLEOTIDE SEQUENCE [LARGE SCALE GENOMIC DNA]</scope>
    <source>
        <strain evidence="4">Kwan_BN1</strain>
    </source>
</reference>